<dbReference type="EMBL" id="JAAQPH010000002">
    <property type="protein sequence ID" value="NIA67464.1"/>
    <property type="molecule type" value="Genomic_DNA"/>
</dbReference>
<evidence type="ECO:0000313" key="2">
    <source>
        <dbReference type="Proteomes" id="UP000761264"/>
    </source>
</evidence>
<dbReference type="Proteomes" id="UP000761264">
    <property type="component" value="Unassembled WGS sequence"/>
</dbReference>
<evidence type="ECO:0000313" key="1">
    <source>
        <dbReference type="EMBL" id="NIA67464.1"/>
    </source>
</evidence>
<name>A0A967C301_9PROT</name>
<dbReference type="RefSeq" id="WP_167221060.1">
    <property type="nucleotide sequence ID" value="NZ_JAAQPH010000002.1"/>
</dbReference>
<sequence>MGMTAERIAIHGYRDSQVEATLEKTGGNELAVLLPGLRYRTSMPLLYYAGALMRDRGADILDVHFVYDGINAFLEASEEEQLAWIAADGRKVFETTVGLGRYDRITVIGKSLGTIAMGWSIPDEPGLSDAALVWLTPSVLGTGLLERMRRCPQRSICILGTTDPGYSEDLLPALNWDGMTLAVVPGADHGFDRAEGVVASVEAVREAMEHLSAWVNAGR</sequence>
<gene>
    <name evidence="1" type="ORF">HBA54_02560</name>
</gene>
<dbReference type="AlphaFoldDB" id="A0A967C301"/>
<organism evidence="1 2">
    <name type="scientific">Pelagibius litoralis</name>
    <dbReference type="NCBI Taxonomy" id="374515"/>
    <lineage>
        <taxon>Bacteria</taxon>
        <taxon>Pseudomonadati</taxon>
        <taxon>Pseudomonadota</taxon>
        <taxon>Alphaproteobacteria</taxon>
        <taxon>Rhodospirillales</taxon>
        <taxon>Rhodovibrionaceae</taxon>
        <taxon>Pelagibius</taxon>
    </lineage>
</organism>
<protein>
    <recommendedName>
        <fullName evidence="3">Alpha/beta hydrolase</fullName>
    </recommendedName>
</protein>
<comment type="caution">
    <text evidence="1">The sequence shown here is derived from an EMBL/GenBank/DDBJ whole genome shotgun (WGS) entry which is preliminary data.</text>
</comment>
<dbReference type="InterPro" id="IPR029058">
    <property type="entry name" value="AB_hydrolase_fold"/>
</dbReference>
<proteinExistence type="predicted"/>
<evidence type="ECO:0008006" key="3">
    <source>
        <dbReference type="Google" id="ProtNLM"/>
    </source>
</evidence>
<dbReference type="Gene3D" id="3.40.50.1820">
    <property type="entry name" value="alpha/beta hydrolase"/>
    <property type="match status" value="1"/>
</dbReference>
<keyword evidence="2" id="KW-1185">Reference proteome</keyword>
<dbReference type="SUPFAM" id="SSF53474">
    <property type="entry name" value="alpha/beta-Hydrolases"/>
    <property type="match status" value="1"/>
</dbReference>
<accession>A0A967C301</accession>
<reference evidence="1" key="1">
    <citation type="submission" date="2020-03" db="EMBL/GenBank/DDBJ databases">
        <title>Genome of Pelagibius litoralis DSM 21314T.</title>
        <authorList>
            <person name="Wang G."/>
        </authorList>
    </citation>
    <scope>NUCLEOTIDE SEQUENCE</scope>
    <source>
        <strain evidence="1">DSM 21314</strain>
    </source>
</reference>